<organism evidence="2 3">
    <name type="scientific">Xylanibacter rodentium</name>
    <dbReference type="NCBI Taxonomy" id="2736289"/>
    <lineage>
        <taxon>Bacteria</taxon>
        <taxon>Pseudomonadati</taxon>
        <taxon>Bacteroidota</taxon>
        <taxon>Bacteroidia</taxon>
        <taxon>Bacteroidales</taxon>
        <taxon>Prevotellaceae</taxon>
        <taxon>Xylanibacter</taxon>
    </lineage>
</organism>
<accession>A0ABX2AYQ0</accession>
<sequence length="253" mass="29412">MKRIICLLTIIFCVSTSYAQEIMKVYIGERIFDEYKIEDVDSVVFNTPYDNDNYNNHEYVDLGLPSGLKWATCNIGAGAPEEYGNYYEWAETEPRDYYGKYNKYFADDYNSTNMLLKYNVNPLQGDVDNKTVLDPEDDVAHVVWGGTWRMPTDEEHKELRRNCKWEDTTLNGVNVTKITGPNGNCIYLPYNGRRMYDDFMELDKTGYYWTSSLVTKGNSWMKYFCSFASYFSVPYAFGNMLRDFGAAVRPVTE</sequence>
<dbReference type="GeneID" id="82158724"/>
<gene>
    <name evidence="2" type="ORF">HPS55_13190</name>
</gene>
<evidence type="ECO:0000313" key="2">
    <source>
        <dbReference type="EMBL" id="NPE15261.1"/>
    </source>
</evidence>
<proteinExistence type="predicted"/>
<keyword evidence="1" id="KW-0732">Signal</keyword>
<dbReference type="EMBL" id="JABKKE010000033">
    <property type="protein sequence ID" value="NPE15261.1"/>
    <property type="molecule type" value="Genomic_DNA"/>
</dbReference>
<name>A0ABX2AYQ0_9BACT</name>
<protein>
    <recommendedName>
        <fullName evidence="4">Fibrobacter succinogenes major paralogous domain-containing protein</fullName>
    </recommendedName>
</protein>
<keyword evidence="3" id="KW-1185">Reference proteome</keyword>
<reference evidence="2 3" key="1">
    <citation type="submission" date="2020-05" db="EMBL/GenBank/DDBJ databases">
        <title>Distinct polysaccharide utilization as determinants for interspecies competition between intestinal Prevotella spp.</title>
        <authorList>
            <person name="Galvez E.J.C."/>
            <person name="Iljazovic A."/>
            <person name="Strowig T."/>
        </authorList>
    </citation>
    <scope>NUCLEOTIDE SEQUENCE [LARGE SCALE GENOMIC DNA]</scope>
    <source>
        <strain evidence="2 3">PROD</strain>
    </source>
</reference>
<evidence type="ECO:0008006" key="4">
    <source>
        <dbReference type="Google" id="ProtNLM"/>
    </source>
</evidence>
<feature type="signal peptide" evidence="1">
    <location>
        <begin position="1"/>
        <end position="19"/>
    </location>
</feature>
<dbReference type="Proteomes" id="UP001193734">
    <property type="component" value="Unassembled WGS sequence"/>
</dbReference>
<dbReference type="RefSeq" id="WP_172178658.1">
    <property type="nucleotide sequence ID" value="NZ_CASGIA010000045.1"/>
</dbReference>
<evidence type="ECO:0000256" key="1">
    <source>
        <dbReference type="SAM" id="SignalP"/>
    </source>
</evidence>
<feature type="chain" id="PRO_5046836392" description="Fibrobacter succinogenes major paralogous domain-containing protein" evidence="1">
    <location>
        <begin position="20"/>
        <end position="253"/>
    </location>
</feature>
<evidence type="ECO:0000313" key="3">
    <source>
        <dbReference type="Proteomes" id="UP001193734"/>
    </source>
</evidence>
<comment type="caution">
    <text evidence="2">The sequence shown here is derived from an EMBL/GenBank/DDBJ whole genome shotgun (WGS) entry which is preliminary data.</text>
</comment>